<proteinExistence type="predicted"/>
<dbReference type="EMBL" id="CAJZBQ010000047">
    <property type="protein sequence ID" value="CAG9329379.1"/>
    <property type="molecule type" value="Genomic_DNA"/>
</dbReference>
<evidence type="ECO:0000313" key="1">
    <source>
        <dbReference type="EMBL" id="CAG9329379.1"/>
    </source>
</evidence>
<keyword evidence="2" id="KW-1185">Reference proteome</keyword>
<dbReference type="Proteomes" id="UP001162131">
    <property type="component" value="Unassembled WGS sequence"/>
</dbReference>
<comment type="caution">
    <text evidence="1">The sequence shown here is derived from an EMBL/GenBank/DDBJ whole genome shotgun (WGS) entry which is preliminary data.</text>
</comment>
<dbReference type="AlphaFoldDB" id="A0AAU9JWB6"/>
<reference evidence="1" key="1">
    <citation type="submission" date="2021-09" db="EMBL/GenBank/DDBJ databases">
        <authorList>
            <consortium name="AG Swart"/>
            <person name="Singh M."/>
            <person name="Singh A."/>
            <person name="Seah K."/>
            <person name="Emmerich C."/>
        </authorList>
    </citation>
    <scope>NUCLEOTIDE SEQUENCE</scope>
    <source>
        <strain evidence="1">ATCC30299</strain>
    </source>
</reference>
<organism evidence="1 2">
    <name type="scientific">Blepharisma stoltei</name>
    <dbReference type="NCBI Taxonomy" id="1481888"/>
    <lineage>
        <taxon>Eukaryota</taxon>
        <taxon>Sar</taxon>
        <taxon>Alveolata</taxon>
        <taxon>Ciliophora</taxon>
        <taxon>Postciliodesmatophora</taxon>
        <taxon>Heterotrichea</taxon>
        <taxon>Heterotrichida</taxon>
        <taxon>Blepharismidae</taxon>
        <taxon>Blepharisma</taxon>
    </lineage>
</organism>
<protein>
    <submittedName>
        <fullName evidence="1">Uncharacterized protein</fullName>
    </submittedName>
</protein>
<gene>
    <name evidence="1" type="ORF">BSTOLATCC_MIC48199</name>
</gene>
<accession>A0AAU9JWB6</accession>
<evidence type="ECO:0000313" key="2">
    <source>
        <dbReference type="Proteomes" id="UP001162131"/>
    </source>
</evidence>
<name>A0AAU9JWB6_9CILI</name>
<sequence length="74" mass="8454">MKYSTGLLSPENSLKENKRKLWKKKAEKAPRLNINSSELYTKRALRNQELHNIASFGSDRQLLCARTSSSIGVF</sequence>